<dbReference type="NCBIfam" id="TIGR01876">
    <property type="entry name" value="cas_Cas5d"/>
    <property type="match status" value="1"/>
</dbReference>
<reference evidence="3 6" key="2">
    <citation type="submission" date="2016-08" db="EMBL/GenBank/DDBJ databases">
        <title>Evolution of the type three secretion system and type three effector repertoires in Xanthomonas.</title>
        <authorList>
            <person name="Merda D."/>
            <person name="Briand M."/>
            <person name="Bosis E."/>
            <person name="Rousseau C."/>
            <person name="Portier P."/>
            <person name="Jacques M.-A."/>
            <person name="Fischer-Le Saux M."/>
        </authorList>
    </citation>
    <scope>NUCLEOTIDE SEQUENCE [LARGE SCALE GENOMIC DNA]</scope>
    <source>
        <strain evidence="3 6">CFBP1976</strain>
    </source>
</reference>
<dbReference type="GO" id="GO:0004519">
    <property type="term" value="F:endonuclease activity"/>
    <property type="evidence" value="ECO:0007669"/>
    <property type="project" value="UniProtKB-UniRule"/>
</dbReference>
<dbReference type="InterPro" id="IPR013422">
    <property type="entry name" value="CRISPR-assoc_prot_Cas5_N"/>
</dbReference>
<comment type="similarity">
    <text evidence="2">Belongs to the CRISPR-associated protein Cas5 family. Subtype I-C/Dvulg subfamily.</text>
</comment>
<dbReference type="InterPro" id="IPR010155">
    <property type="entry name" value="CRISPR-assoc_prot_Cas5d"/>
</dbReference>
<dbReference type="GO" id="GO:0016787">
    <property type="term" value="F:hydrolase activity"/>
    <property type="evidence" value="ECO:0007669"/>
    <property type="project" value="UniProtKB-KW"/>
</dbReference>
<evidence type="ECO:0000256" key="2">
    <source>
        <dbReference type="PIRNR" id="PIRNR029950"/>
    </source>
</evidence>
<evidence type="ECO:0000256" key="1">
    <source>
        <dbReference type="ARBA" id="ARBA00023118"/>
    </source>
</evidence>
<evidence type="ECO:0000313" key="4">
    <source>
        <dbReference type="EMBL" id="SBV51513.1"/>
    </source>
</evidence>
<dbReference type="EMBL" id="MDCE01000013">
    <property type="protein sequence ID" value="PPV06724.1"/>
    <property type="molecule type" value="Genomic_DNA"/>
</dbReference>
<keyword evidence="2" id="KW-0540">Nuclease</keyword>
<keyword evidence="2" id="KW-0255">Endonuclease</keyword>
<gene>
    <name evidence="3" type="primary">cas5c</name>
    <name evidence="4" type="ORF">XBLMG947_2302</name>
    <name evidence="3" type="ORF">XbrCFBP1976_10710</name>
</gene>
<dbReference type="InterPro" id="IPR021124">
    <property type="entry name" value="CRISPR-assoc_prot_Cas5"/>
</dbReference>
<comment type="function">
    <text evidence="2">CRISPR (clustered regularly interspaced short palindromic repeat) is an adaptive immune system that provides protection against mobile genetic elements (viruses, transposable elements and conjugative plasmids). CRISPR clusters contain spacers, sequences complementary to antecedent mobile elements, and target invading nucleic acids. CRISPR clusters are transcribed and processed into CRISPR RNA (crRNA).</text>
</comment>
<dbReference type="PIRSF" id="PIRSF029950">
    <property type="entry name" value="Cas_CT1134"/>
    <property type="match status" value="1"/>
</dbReference>
<dbReference type="CDD" id="cd09752">
    <property type="entry name" value="Cas5_I-C"/>
    <property type="match status" value="1"/>
</dbReference>
<dbReference type="GO" id="GO:0043571">
    <property type="term" value="P:maintenance of CRISPR repeat elements"/>
    <property type="evidence" value="ECO:0007669"/>
    <property type="project" value="UniProtKB-UniRule"/>
</dbReference>
<sequence>MSYGVRLHVWGERALFTRPEMKVERVSYDIITPSASRGILEAIHWKPAIRWVVDSIQVLKPIRFESIRRNEVGGKLSAASVSKAIKAGRTDTLVSYVEEDRQQRAATLLREVGYVIAAHFELTDKAGADDNVGKHLDIFNRRARRGQCFQAPCLGTREFPASFALIEHDAAMPATDATLAGERDLGWMLHDIDFADGMTPRFFRARMVDGRVEVPAPENGGVRA</sequence>
<dbReference type="GO" id="GO:0051607">
    <property type="term" value="P:defense response to virus"/>
    <property type="evidence" value="ECO:0007669"/>
    <property type="project" value="UniProtKB-UniRule"/>
</dbReference>
<evidence type="ECO:0000313" key="5">
    <source>
        <dbReference type="Proteomes" id="UP000092503"/>
    </source>
</evidence>
<dbReference type="EC" id="3.1.-.-" evidence="2"/>
<accession>A0A1C3NM65</accession>
<organism evidence="4 5">
    <name type="scientific">Xanthomonas bromi</name>
    <dbReference type="NCBI Taxonomy" id="56449"/>
    <lineage>
        <taxon>Bacteria</taxon>
        <taxon>Pseudomonadati</taxon>
        <taxon>Pseudomonadota</taxon>
        <taxon>Gammaproteobacteria</taxon>
        <taxon>Lysobacterales</taxon>
        <taxon>Lysobacteraceae</taxon>
        <taxon>Xanthomonas</taxon>
    </lineage>
</organism>
<keyword evidence="1 2" id="KW-0051">Antiviral defense</keyword>
<dbReference type="OrthoDB" id="5621871at2"/>
<dbReference type="NCBIfam" id="TIGR02593">
    <property type="entry name" value="CRISPR_cas5"/>
    <property type="match status" value="1"/>
</dbReference>
<dbReference type="Proteomes" id="UP000239710">
    <property type="component" value="Unassembled WGS sequence"/>
</dbReference>
<keyword evidence="6" id="KW-1185">Reference proteome</keyword>
<keyword evidence="2" id="KW-0694">RNA-binding</keyword>
<keyword evidence="2" id="KW-0378">Hydrolase</keyword>
<dbReference type="STRING" id="56449.XBLMG947_2302"/>
<dbReference type="Gene3D" id="3.30.70.2660">
    <property type="match status" value="1"/>
</dbReference>
<dbReference type="Pfam" id="PF09704">
    <property type="entry name" value="Cas_Cas5d"/>
    <property type="match status" value="1"/>
</dbReference>
<dbReference type="RefSeq" id="WP_065468760.1">
    <property type="nucleotide sequence ID" value="NZ_FLTX01000036.1"/>
</dbReference>
<name>A0A1C3NM65_9XANT</name>
<reference evidence="4 5" key="1">
    <citation type="submission" date="2016-06" db="EMBL/GenBank/DDBJ databases">
        <authorList>
            <person name="Kjaerup R.B."/>
            <person name="Dalgaard T.S."/>
            <person name="Juul-Madsen H.R."/>
        </authorList>
    </citation>
    <scope>NUCLEOTIDE SEQUENCE [LARGE SCALE GENOMIC DNA]</scope>
    <source>
        <strain evidence="4">LMG947</strain>
    </source>
</reference>
<protein>
    <recommendedName>
        <fullName evidence="2">pre-crRNA processing endonuclease</fullName>
        <ecNumber evidence="2">3.1.-.-</ecNumber>
    </recommendedName>
</protein>
<dbReference type="Proteomes" id="UP000092503">
    <property type="component" value="Unassembled WGS sequence"/>
</dbReference>
<proteinExistence type="inferred from homology"/>
<evidence type="ECO:0000313" key="3">
    <source>
        <dbReference type="EMBL" id="PPV06724.1"/>
    </source>
</evidence>
<evidence type="ECO:0000313" key="6">
    <source>
        <dbReference type="Proteomes" id="UP000239710"/>
    </source>
</evidence>
<dbReference type="EMBL" id="FLTX01000036">
    <property type="protein sequence ID" value="SBV51513.1"/>
    <property type="molecule type" value="Genomic_DNA"/>
</dbReference>
<dbReference type="AlphaFoldDB" id="A0A1C3NM65"/>
<dbReference type="GO" id="GO:0003723">
    <property type="term" value="F:RNA binding"/>
    <property type="evidence" value="ECO:0007669"/>
    <property type="project" value="UniProtKB-UniRule"/>
</dbReference>